<dbReference type="EMBL" id="SDEE01000716">
    <property type="protein sequence ID" value="RXW14344.1"/>
    <property type="molecule type" value="Genomic_DNA"/>
</dbReference>
<evidence type="ECO:0000313" key="3">
    <source>
        <dbReference type="Proteomes" id="UP000290288"/>
    </source>
</evidence>
<gene>
    <name evidence="2" type="ORF">EST38_g11508</name>
</gene>
<feature type="coiled-coil region" evidence="1">
    <location>
        <begin position="534"/>
        <end position="568"/>
    </location>
</feature>
<dbReference type="PANTHER" id="PTHR33096">
    <property type="entry name" value="CXC2 DOMAIN-CONTAINING PROTEIN"/>
    <property type="match status" value="1"/>
</dbReference>
<keyword evidence="3" id="KW-1185">Reference proteome</keyword>
<organism evidence="2 3">
    <name type="scientific">Candolleomyces aberdarensis</name>
    <dbReference type="NCBI Taxonomy" id="2316362"/>
    <lineage>
        <taxon>Eukaryota</taxon>
        <taxon>Fungi</taxon>
        <taxon>Dikarya</taxon>
        <taxon>Basidiomycota</taxon>
        <taxon>Agaricomycotina</taxon>
        <taxon>Agaricomycetes</taxon>
        <taxon>Agaricomycetidae</taxon>
        <taxon>Agaricales</taxon>
        <taxon>Agaricineae</taxon>
        <taxon>Psathyrellaceae</taxon>
        <taxon>Candolleomyces</taxon>
    </lineage>
</organism>
<dbReference type="Pfam" id="PF18758">
    <property type="entry name" value="KDZ"/>
    <property type="match status" value="1"/>
</dbReference>
<name>A0A4Q2D7D8_9AGAR</name>
<dbReference type="InterPro" id="IPR040521">
    <property type="entry name" value="KDZ"/>
</dbReference>
<comment type="caution">
    <text evidence="2">The sequence shown here is derived from an EMBL/GenBank/DDBJ whole genome shotgun (WGS) entry which is preliminary data.</text>
</comment>
<dbReference type="PANTHER" id="PTHR33096:SF1">
    <property type="entry name" value="CXC1-LIKE CYSTEINE CLUSTER ASSOCIATED WITH KDZ TRANSPOSASES DOMAIN-CONTAINING PROTEIN"/>
    <property type="match status" value="1"/>
</dbReference>
<reference evidence="2 3" key="1">
    <citation type="submission" date="2019-01" db="EMBL/GenBank/DDBJ databases">
        <title>Draft genome sequence of Psathyrella aberdarensis IHI B618.</title>
        <authorList>
            <person name="Buettner E."/>
            <person name="Kellner H."/>
        </authorList>
    </citation>
    <scope>NUCLEOTIDE SEQUENCE [LARGE SCALE GENOMIC DNA]</scope>
    <source>
        <strain evidence="2 3">IHI B618</strain>
    </source>
</reference>
<sequence length="764" mass="88301">MHAINTELQRNWEDQLDTITDQYLKWKSGVSLAEDLTTENGAQLTVDFDISIVDMYSLQRALLVNVPDDEAAVSHLMARGYLSTTPKNPSLAISLRTLEFYKHLRQRKPSFGVEAFVKVLCDLYKLPFRSEWRRAFRDTFEIFLAVIRRVESRVNAALKRDTPNWRVLNSCPACMYELEGEVPLRYRLLMAMDGNDSQKRMDHDNAGDVREYKSDYWIPLVEADRWARVTRDDEDWEDVDDHAMLGLDDGDGSDDAKLKDCVKNWKAAQADSKKRVLGIFDESGWFVSACRHGIVLWATDMVKSGEQFKYPMSIVNKAMDILGDQLVIGYDIGCSFQITLANSALGPRFQASGSRCCVNAYHGYAHNFKCQTQNHPNNIPGVGIEDFETMERFFSGSNAAAGLVRHATKFRRRLYLDLYMKQADADKYLQLGQMLYDNYCQALHIINDDGLRLDETLASDGITTEDLEHWQSDQREYFGSNLGQEPEENIHRVAYVELLLDYAAARDFADKKSSAFLHALPQDYDISQPGAKTYESTRSETQRLETARRRARDKVKELDEELGDMELRLGLETRWDATMPQYHETLTYIKERRYHQALEGLQKVVVQRLFELHRLNLSGIGYKARTLLAKAMRTRSRAIQSAVNKYNRAALDIGRSDTLDFAQAAKYSFVEEFELLKNSHADLSDARWKEPVIREAMKRHQRIQRAREEIIRVNIEIQRIYTAIQDEREEMTMVESRLKAEGDPLYVIVQDLNSYRKRVHQDLR</sequence>
<evidence type="ECO:0000313" key="2">
    <source>
        <dbReference type="EMBL" id="RXW14344.1"/>
    </source>
</evidence>
<keyword evidence="1" id="KW-0175">Coiled coil</keyword>
<evidence type="ECO:0008006" key="4">
    <source>
        <dbReference type="Google" id="ProtNLM"/>
    </source>
</evidence>
<dbReference type="OrthoDB" id="2505969at2759"/>
<dbReference type="Proteomes" id="UP000290288">
    <property type="component" value="Unassembled WGS sequence"/>
</dbReference>
<accession>A0A4Q2D7D8</accession>
<dbReference type="STRING" id="2316362.A0A4Q2D7D8"/>
<protein>
    <recommendedName>
        <fullName evidence="4">CxC1-like cysteine cluster associated with KDZ transposases domain-containing protein</fullName>
    </recommendedName>
</protein>
<evidence type="ECO:0000256" key="1">
    <source>
        <dbReference type="SAM" id="Coils"/>
    </source>
</evidence>
<dbReference type="AlphaFoldDB" id="A0A4Q2D7D8"/>
<proteinExistence type="predicted"/>